<comment type="caution">
    <text evidence="1">The sequence shown here is derived from an EMBL/GenBank/DDBJ whole genome shotgun (WGS) entry which is preliminary data.</text>
</comment>
<keyword evidence="2" id="KW-1185">Reference proteome</keyword>
<organism evidence="1 2">
    <name type="scientific">Deinococcus depolymerans</name>
    <dbReference type="NCBI Taxonomy" id="392408"/>
    <lineage>
        <taxon>Bacteria</taxon>
        <taxon>Thermotogati</taxon>
        <taxon>Deinococcota</taxon>
        <taxon>Deinococci</taxon>
        <taxon>Deinococcales</taxon>
        <taxon>Deinococcaceae</taxon>
        <taxon>Deinococcus</taxon>
    </lineage>
</organism>
<evidence type="ECO:0000313" key="2">
    <source>
        <dbReference type="Proteomes" id="UP001500191"/>
    </source>
</evidence>
<dbReference type="RefSeq" id="WP_343757472.1">
    <property type="nucleotide sequence ID" value="NZ_BAAADB010000012.1"/>
</dbReference>
<name>A0ABP3LW74_9DEIO</name>
<evidence type="ECO:0000313" key="1">
    <source>
        <dbReference type="EMBL" id="GAA0508470.1"/>
    </source>
</evidence>
<dbReference type="EMBL" id="BAAADB010000012">
    <property type="protein sequence ID" value="GAA0508470.1"/>
    <property type="molecule type" value="Genomic_DNA"/>
</dbReference>
<protein>
    <submittedName>
        <fullName evidence="1">Uncharacterized protein</fullName>
    </submittedName>
</protein>
<accession>A0ABP3LW74</accession>
<dbReference type="Proteomes" id="UP001500191">
    <property type="component" value="Unassembled WGS sequence"/>
</dbReference>
<gene>
    <name evidence="1" type="ORF">GCM10008937_15380</name>
</gene>
<reference evidence="2" key="1">
    <citation type="journal article" date="2019" name="Int. J. Syst. Evol. Microbiol.">
        <title>The Global Catalogue of Microorganisms (GCM) 10K type strain sequencing project: providing services to taxonomists for standard genome sequencing and annotation.</title>
        <authorList>
            <consortium name="The Broad Institute Genomics Platform"/>
            <consortium name="The Broad Institute Genome Sequencing Center for Infectious Disease"/>
            <person name="Wu L."/>
            <person name="Ma J."/>
        </authorList>
    </citation>
    <scope>NUCLEOTIDE SEQUENCE [LARGE SCALE GENOMIC DNA]</scope>
    <source>
        <strain evidence="2">JCM 14368</strain>
    </source>
</reference>
<sequence>MRNLWWIAAVLAAVLVGYLIWPTPWSLGVINGNTVRTSRLNGCVQALTPDGWSGVGDRLECRSRIERQAAARRAEVTAAAEQKAADNRDEYENGKAALLQRLKGNARLEVIGESAFIYLYNPTGCYIDAIKLSLSGRTYNSEDAYTHVPPEETGTFTYTVFDGFNLPAEPAWTLDDVEYGTQNASGIIDQGDPACLSAAVNPPQE</sequence>
<proteinExistence type="predicted"/>